<keyword evidence="4" id="KW-0677">Repeat</keyword>
<evidence type="ECO:0000256" key="2">
    <source>
        <dbReference type="ARBA" id="ARBA00022556"/>
    </source>
</evidence>
<dbReference type="Gene3D" id="2.160.10.10">
    <property type="entry name" value="Hexapeptide repeat proteins"/>
    <property type="match status" value="1"/>
</dbReference>
<evidence type="ECO:0000259" key="7">
    <source>
        <dbReference type="Pfam" id="PF04613"/>
    </source>
</evidence>
<dbReference type="InterPro" id="IPR011004">
    <property type="entry name" value="Trimer_LpxA-like_sf"/>
</dbReference>
<sequence>MKQTCVEDLAVFLNGSVEYIQSKDNFKITGFAPVLHAAKYQVSFFTGKALMGELRDSHAGLVLVPQEFAGSPTVGALLRVKNPYAAMVKIIEKFHHPEFSEGFVASSAKVHPSAVVEGSLGEDAVVGPNCVVMRGAEIGDGCVLQANVTVYSNVKVGKDCQFQAGSVVGSRGFGFYFDDAGVRKMVPHVSGVRIGNRCEFGANSVVAAGFLAPTTIGDDCHFDSFVQIGHNCTVGNRVYMASQSGLGGTTVVEDDCEFAGGAQIAGHLSIGKGAVIAAKAGVTKSVPAGAVYAGFPSEPIEKWRKGVVALRRLADGKR</sequence>
<evidence type="ECO:0000256" key="6">
    <source>
        <dbReference type="ARBA" id="ARBA00023315"/>
    </source>
</evidence>
<evidence type="ECO:0000256" key="1">
    <source>
        <dbReference type="ARBA" id="ARBA00022516"/>
    </source>
</evidence>
<reference evidence="8 9" key="1">
    <citation type="submission" date="2017-11" db="EMBL/GenBank/DDBJ databases">
        <title>Animal gut microbial communities from fecal samples from Wisconsin, USA.</title>
        <authorList>
            <person name="Neumann A."/>
        </authorList>
    </citation>
    <scope>NUCLEOTIDE SEQUENCE [LARGE SCALE GENOMIC DNA]</scope>
    <source>
        <strain evidence="8 9">UWS3</strain>
    </source>
</reference>
<protein>
    <submittedName>
        <fullName evidence="8">UDP-3-O-[3-hydroxymyristoyl] glucosamine N-acyltransferase</fullName>
    </submittedName>
</protein>
<keyword evidence="5" id="KW-0443">Lipid metabolism</keyword>
<keyword evidence="2" id="KW-0441">Lipid A biosynthesis</keyword>
<dbReference type="Pfam" id="PF04613">
    <property type="entry name" value="LpxD"/>
    <property type="match status" value="1"/>
</dbReference>
<evidence type="ECO:0000256" key="5">
    <source>
        <dbReference type="ARBA" id="ARBA00023098"/>
    </source>
</evidence>
<keyword evidence="6 8" id="KW-0012">Acyltransferase</keyword>
<dbReference type="AlphaFoldDB" id="A0A2M9A9U3"/>
<dbReference type="PANTHER" id="PTHR43378">
    <property type="entry name" value="UDP-3-O-ACYLGLUCOSAMINE N-ACYLTRANSFERASE"/>
    <property type="match status" value="1"/>
</dbReference>
<dbReference type="GO" id="GO:0009245">
    <property type="term" value="P:lipid A biosynthetic process"/>
    <property type="evidence" value="ECO:0007669"/>
    <property type="project" value="UniProtKB-KW"/>
</dbReference>
<dbReference type="SUPFAM" id="SSF51161">
    <property type="entry name" value="Trimeric LpxA-like enzymes"/>
    <property type="match status" value="1"/>
</dbReference>
<evidence type="ECO:0000256" key="3">
    <source>
        <dbReference type="ARBA" id="ARBA00022679"/>
    </source>
</evidence>
<accession>A0A2M9A9U3</accession>
<dbReference type="RefSeq" id="WP_100426318.1">
    <property type="nucleotide sequence ID" value="NZ_JAXFBG010000042.1"/>
</dbReference>
<evidence type="ECO:0000313" key="8">
    <source>
        <dbReference type="EMBL" id="PJJ42460.1"/>
    </source>
</evidence>
<gene>
    <name evidence="8" type="ORF">BGX16_2488</name>
</gene>
<dbReference type="PANTHER" id="PTHR43378:SF2">
    <property type="entry name" value="UDP-3-O-ACYLGLUCOSAMINE N-ACYLTRANSFERASE 1, MITOCHONDRIAL-RELATED"/>
    <property type="match status" value="1"/>
</dbReference>
<keyword evidence="9" id="KW-1185">Reference proteome</keyword>
<keyword evidence="1" id="KW-0444">Lipid biosynthesis</keyword>
<evidence type="ECO:0000313" key="9">
    <source>
        <dbReference type="Proteomes" id="UP000231134"/>
    </source>
</evidence>
<dbReference type="InterPro" id="IPR020573">
    <property type="entry name" value="UDP_GlcNAc_AcTrfase_non-rep"/>
</dbReference>
<name>A0A2M9A9U3_9BACT</name>
<dbReference type="GO" id="GO:0016020">
    <property type="term" value="C:membrane"/>
    <property type="evidence" value="ECO:0007669"/>
    <property type="project" value="GOC"/>
</dbReference>
<comment type="caution">
    <text evidence="8">The sequence shown here is derived from an EMBL/GenBank/DDBJ whole genome shotgun (WGS) entry which is preliminary data.</text>
</comment>
<dbReference type="Proteomes" id="UP000231134">
    <property type="component" value="Unassembled WGS sequence"/>
</dbReference>
<dbReference type="CDD" id="cd03352">
    <property type="entry name" value="LbH_LpxD"/>
    <property type="match status" value="1"/>
</dbReference>
<evidence type="ECO:0000256" key="4">
    <source>
        <dbReference type="ARBA" id="ARBA00022737"/>
    </source>
</evidence>
<dbReference type="EMBL" id="PGEX01000001">
    <property type="protein sequence ID" value="PJJ42460.1"/>
    <property type="molecule type" value="Genomic_DNA"/>
</dbReference>
<proteinExistence type="predicted"/>
<dbReference type="OrthoDB" id="9782926at2"/>
<dbReference type="GO" id="GO:0016410">
    <property type="term" value="F:N-acyltransferase activity"/>
    <property type="evidence" value="ECO:0007669"/>
    <property type="project" value="InterPro"/>
</dbReference>
<organism evidence="8 9">
    <name type="scientific">Hallerella succinigenes</name>
    <dbReference type="NCBI Taxonomy" id="1896222"/>
    <lineage>
        <taxon>Bacteria</taxon>
        <taxon>Pseudomonadati</taxon>
        <taxon>Fibrobacterota</taxon>
        <taxon>Fibrobacteria</taxon>
        <taxon>Fibrobacterales</taxon>
        <taxon>Fibrobacteraceae</taxon>
        <taxon>Hallerella</taxon>
    </lineage>
</organism>
<keyword evidence="3 8" id="KW-0808">Transferase</keyword>
<feature type="domain" description="UDP-3-O-[3-hydroxymyristoyl] glucosamine N-acyltransferase non-repeat region" evidence="7">
    <location>
        <begin position="26"/>
        <end position="92"/>
    </location>
</feature>
<dbReference type="NCBIfam" id="NF002060">
    <property type="entry name" value="PRK00892.1"/>
    <property type="match status" value="1"/>
</dbReference>
<dbReference type="InterPro" id="IPR001451">
    <property type="entry name" value="Hexapep"/>
</dbReference>
<dbReference type="InterPro" id="IPR007691">
    <property type="entry name" value="LpxD"/>
</dbReference>
<dbReference type="Pfam" id="PF00132">
    <property type="entry name" value="Hexapep"/>
    <property type="match status" value="2"/>
</dbReference>
<dbReference type="Gene3D" id="3.40.1390.10">
    <property type="entry name" value="MurE/MurF, N-terminal domain"/>
    <property type="match status" value="1"/>
</dbReference>